<protein>
    <recommendedName>
        <fullName evidence="9">Exonuclease domain-containing protein</fullName>
    </recommendedName>
</protein>
<dbReference type="InterPro" id="IPR013520">
    <property type="entry name" value="Ribonucl_H"/>
</dbReference>
<organism evidence="10 11">
    <name type="scientific">Nematostella vectensis</name>
    <name type="common">Starlet sea anemone</name>
    <dbReference type="NCBI Taxonomy" id="45351"/>
    <lineage>
        <taxon>Eukaryota</taxon>
        <taxon>Metazoa</taxon>
        <taxon>Cnidaria</taxon>
        <taxon>Anthozoa</taxon>
        <taxon>Hexacorallia</taxon>
        <taxon>Actiniaria</taxon>
        <taxon>Edwardsiidae</taxon>
        <taxon>Nematostella</taxon>
    </lineage>
</organism>
<dbReference type="InterPro" id="IPR040393">
    <property type="entry name" value="TREX1/2"/>
</dbReference>
<dbReference type="InterPro" id="IPR012337">
    <property type="entry name" value="RNaseH-like_sf"/>
</dbReference>
<dbReference type="GO" id="GO:0046872">
    <property type="term" value="F:metal ion binding"/>
    <property type="evidence" value="ECO:0007669"/>
    <property type="project" value="UniProtKB-KW"/>
</dbReference>
<evidence type="ECO:0000256" key="6">
    <source>
        <dbReference type="ARBA" id="ARBA00022842"/>
    </source>
</evidence>
<evidence type="ECO:0000256" key="4">
    <source>
        <dbReference type="ARBA" id="ARBA00022801"/>
    </source>
</evidence>
<dbReference type="CDD" id="cd06127">
    <property type="entry name" value="DEDDh"/>
    <property type="match status" value="1"/>
</dbReference>
<keyword evidence="4" id="KW-0378">Hydrolase</keyword>
<comment type="cofactor">
    <cofactor evidence="1">
        <name>Mg(2+)</name>
        <dbReference type="ChEBI" id="CHEBI:18420"/>
    </cofactor>
</comment>
<dbReference type="STRING" id="45351.A7RWU1"/>
<dbReference type="InterPro" id="IPR057617">
    <property type="entry name" value="PML_C"/>
</dbReference>
<keyword evidence="2" id="KW-0540">Nuclease</keyword>
<feature type="domain" description="Exonuclease" evidence="9">
    <location>
        <begin position="155"/>
        <end position="354"/>
    </location>
</feature>
<evidence type="ECO:0000256" key="1">
    <source>
        <dbReference type="ARBA" id="ARBA00001946"/>
    </source>
</evidence>
<dbReference type="Proteomes" id="UP000001593">
    <property type="component" value="Unassembled WGS sequence"/>
</dbReference>
<reference evidence="10 11" key="1">
    <citation type="journal article" date="2007" name="Science">
        <title>Sea anemone genome reveals ancestral eumetazoan gene repertoire and genomic organization.</title>
        <authorList>
            <person name="Putnam N.H."/>
            <person name="Srivastava M."/>
            <person name="Hellsten U."/>
            <person name="Dirks B."/>
            <person name="Chapman J."/>
            <person name="Salamov A."/>
            <person name="Terry A."/>
            <person name="Shapiro H."/>
            <person name="Lindquist E."/>
            <person name="Kapitonov V.V."/>
            <person name="Jurka J."/>
            <person name="Genikhovich G."/>
            <person name="Grigoriev I.V."/>
            <person name="Lucas S.M."/>
            <person name="Steele R.E."/>
            <person name="Finnerty J.R."/>
            <person name="Technau U."/>
            <person name="Martindale M.Q."/>
            <person name="Rokhsar D.S."/>
        </authorList>
    </citation>
    <scope>NUCLEOTIDE SEQUENCE [LARGE SCALE GENOMIC DNA]</scope>
    <source>
        <strain evidence="11">CH2 X CH6</strain>
    </source>
</reference>
<name>A7RWU1_NEMVE</name>
<dbReference type="OMA" id="FGRRYDS"/>
<dbReference type="Pfam" id="PF25244">
    <property type="entry name" value="PML_C"/>
    <property type="match status" value="1"/>
</dbReference>
<dbReference type="GO" id="GO:0005737">
    <property type="term" value="C:cytoplasm"/>
    <property type="evidence" value="ECO:0000318"/>
    <property type="project" value="GO_Central"/>
</dbReference>
<accession>A7RWU1</accession>
<dbReference type="InParanoid" id="A7RWU1"/>
<sequence length="461" mass="51936">MECKRKELQEPRPRLPESRPSRKDGRLEQDAPSSEEYYKRWQSAMSWESSEKENKRPINATKSESRKRGNEHDLSSGVGSIAGPSNSKAPRNTLWNHTGEGRQEEGIIKRDQIVHLRETITEKEFLRYKELSGGTSEMDVEENEGERLTEGDDYTFVMFDTETTGLDTSNDVIIQLACASENGDPLHSRYMFPGGRSIGSEATNAHGISEAFIDGSRVLLKDGRPLADVASQKDGLREFIAFLKMHQSQSPKRLCLVAHYGDSFDFRLLINCLKRHNLMNEFISTGSVLLDSVKVVRASKKQEKSPFDSSFKKESLSALHGHLFGVPIDRPHDAQADACALSKVLMKIPKNMSTSVIINNFMKQMKHSQEVKNRKFTLWGLPVSLFMIEKIAKSGMDFNKMRSVYKEGGERGLLTVLALPPQYSQLNVKGSKPRVTETIRIINEIVSFFHMAAMSDKNSAT</sequence>
<evidence type="ECO:0000256" key="8">
    <source>
        <dbReference type="SAM" id="MobiDB-lite"/>
    </source>
</evidence>
<gene>
    <name evidence="10" type="ORF">NEMVEDRAFT_v1g241233</name>
</gene>
<evidence type="ECO:0000259" key="9">
    <source>
        <dbReference type="SMART" id="SM00479"/>
    </source>
</evidence>
<keyword evidence="5" id="KW-0269">Exonuclease</keyword>
<dbReference type="AlphaFoldDB" id="A7RWU1"/>
<dbReference type="HOGENOM" id="CLU_594897_0_0_1"/>
<evidence type="ECO:0000256" key="7">
    <source>
        <dbReference type="ARBA" id="ARBA00025769"/>
    </source>
</evidence>
<keyword evidence="3" id="KW-0479">Metal-binding</keyword>
<dbReference type="GO" id="GO:0008296">
    <property type="term" value="F:3'-5'-DNA exonuclease activity"/>
    <property type="evidence" value="ECO:0000318"/>
    <property type="project" value="GO_Central"/>
</dbReference>
<dbReference type="GO" id="GO:0003676">
    <property type="term" value="F:nucleic acid binding"/>
    <property type="evidence" value="ECO:0007669"/>
    <property type="project" value="InterPro"/>
</dbReference>
<comment type="similarity">
    <text evidence="7">Belongs to the exonuclease superfamily. TREX family.</text>
</comment>
<dbReference type="PANTHER" id="PTHR13058:SF19">
    <property type="entry name" value="LD40940P"/>
    <property type="match status" value="1"/>
</dbReference>
<feature type="compositionally biased region" description="Basic and acidic residues" evidence="8">
    <location>
        <begin position="1"/>
        <end position="29"/>
    </location>
</feature>
<dbReference type="SUPFAM" id="SSF53098">
    <property type="entry name" value="Ribonuclease H-like"/>
    <property type="match status" value="1"/>
</dbReference>
<evidence type="ECO:0000256" key="2">
    <source>
        <dbReference type="ARBA" id="ARBA00022722"/>
    </source>
</evidence>
<feature type="region of interest" description="Disordered" evidence="8">
    <location>
        <begin position="1"/>
        <end position="100"/>
    </location>
</feature>
<dbReference type="GO" id="GO:0006308">
    <property type="term" value="P:DNA catabolic process"/>
    <property type="evidence" value="ECO:0000318"/>
    <property type="project" value="GO_Central"/>
</dbReference>
<keyword evidence="11" id="KW-1185">Reference proteome</keyword>
<dbReference type="PhylomeDB" id="A7RWU1"/>
<evidence type="ECO:0000313" key="10">
    <source>
        <dbReference type="EMBL" id="EDO44034.1"/>
    </source>
</evidence>
<dbReference type="Gene3D" id="3.30.420.10">
    <property type="entry name" value="Ribonuclease H-like superfamily/Ribonuclease H"/>
    <property type="match status" value="1"/>
</dbReference>
<proteinExistence type="inferred from homology"/>
<keyword evidence="6" id="KW-0460">Magnesium</keyword>
<evidence type="ECO:0000256" key="5">
    <source>
        <dbReference type="ARBA" id="ARBA00022839"/>
    </source>
</evidence>
<dbReference type="InterPro" id="IPR036397">
    <property type="entry name" value="RNaseH_sf"/>
</dbReference>
<dbReference type="PANTHER" id="PTHR13058">
    <property type="entry name" value="THREE PRIME REPAIR EXONUCLEASE 1, 2"/>
    <property type="match status" value="1"/>
</dbReference>
<feature type="compositionally biased region" description="Polar residues" evidence="8">
    <location>
        <begin position="83"/>
        <end position="96"/>
    </location>
</feature>
<evidence type="ECO:0000313" key="11">
    <source>
        <dbReference type="Proteomes" id="UP000001593"/>
    </source>
</evidence>
<dbReference type="SMART" id="SM00479">
    <property type="entry name" value="EXOIII"/>
    <property type="match status" value="1"/>
</dbReference>
<dbReference type="EMBL" id="DS469548">
    <property type="protein sequence ID" value="EDO44034.1"/>
    <property type="molecule type" value="Genomic_DNA"/>
</dbReference>
<evidence type="ECO:0000256" key="3">
    <source>
        <dbReference type="ARBA" id="ARBA00022723"/>
    </source>
</evidence>
<feature type="compositionally biased region" description="Basic and acidic residues" evidence="8">
    <location>
        <begin position="63"/>
        <end position="74"/>
    </location>
</feature>